<dbReference type="AlphaFoldDB" id="A0A6P4HW97"/>
<keyword evidence="8" id="KW-0325">Glycoprotein</keyword>
<evidence type="ECO:0000313" key="16">
    <source>
        <dbReference type="RefSeq" id="XP_017019965.1"/>
    </source>
</evidence>
<dbReference type="SUPFAM" id="SSF52833">
    <property type="entry name" value="Thioredoxin-like"/>
    <property type="match status" value="1"/>
</dbReference>
<evidence type="ECO:0000259" key="13">
    <source>
        <dbReference type="PROSITE" id="PS51324"/>
    </source>
</evidence>
<dbReference type="InterPro" id="IPR017905">
    <property type="entry name" value="ERV/ALR_sulphydryl_oxidase"/>
</dbReference>
<evidence type="ECO:0000256" key="8">
    <source>
        <dbReference type="ARBA" id="ARBA00023180"/>
    </source>
</evidence>
<dbReference type="PROSITE" id="PS51324">
    <property type="entry name" value="ERV_ALR"/>
    <property type="match status" value="1"/>
</dbReference>
<dbReference type="Pfam" id="PF00085">
    <property type="entry name" value="Thioredoxin"/>
    <property type="match status" value="1"/>
</dbReference>
<accession>A0A6P4HW97</accession>
<evidence type="ECO:0000259" key="14">
    <source>
        <dbReference type="PROSITE" id="PS51352"/>
    </source>
</evidence>
<dbReference type="Gene3D" id="3.40.30.10">
    <property type="entry name" value="Glutaredoxin"/>
    <property type="match status" value="2"/>
</dbReference>
<feature type="domain" description="ERV/ALR sulfhydryl oxidase" evidence="13">
    <location>
        <begin position="423"/>
        <end position="526"/>
    </location>
</feature>
<dbReference type="EC" id="1.8.3.2" evidence="10"/>
<dbReference type="RefSeq" id="XP_017019965.1">
    <property type="nucleotide sequence ID" value="XM_017164476.2"/>
</dbReference>
<evidence type="ECO:0000256" key="9">
    <source>
        <dbReference type="ARBA" id="ARBA00048864"/>
    </source>
</evidence>
<feature type="region of interest" description="Disordered" evidence="11">
    <location>
        <begin position="512"/>
        <end position="540"/>
    </location>
</feature>
<dbReference type="GO" id="GO:0005615">
    <property type="term" value="C:extracellular space"/>
    <property type="evidence" value="ECO:0007669"/>
    <property type="project" value="TreeGrafter"/>
</dbReference>
<dbReference type="InterPro" id="IPR039798">
    <property type="entry name" value="Sulfhydryl_oxidase"/>
</dbReference>
<evidence type="ECO:0000256" key="10">
    <source>
        <dbReference type="RuleBase" id="RU371123"/>
    </source>
</evidence>
<evidence type="ECO:0000256" key="2">
    <source>
        <dbReference type="ARBA" id="ARBA00006041"/>
    </source>
</evidence>
<dbReference type="FunFam" id="1.20.120.310:FF:000001">
    <property type="entry name" value="Sulfhydryl oxidase"/>
    <property type="match status" value="1"/>
</dbReference>
<dbReference type="Pfam" id="PF04777">
    <property type="entry name" value="Evr1_Alr"/>
    <property type="match status" value="1"/>
</dbReference>
<evidence type="ECO:0000256" key="3">
    <source>
        <dbReference type="ARBA" id="ARBA00022630"/>
    </source>
</evidence>
<dbReference type="FunFam" id="1.20.120.1960:FF:000001">
    <property type="entry name" value="Sulfhydryl oxidase"/>
    <property type="match status" value="1"/>
</dbReference>
<dbReference type="InterPro" id="IPR036774">
    <property type="entry name" value="ERV/ALR_sulphydryl_oxid_sf"/>
</dbReference>
<reference evidence="15" key="1">
    <citation type="submission" date="2025-05" db="UniProtKB">
        <authorList>
            <consortium name="RefSeq"/>
        </authorList>
    </citation>
    <scope>NUCLEOTIDE SEQUENCE [LARGE SCALE GENOMIC DNA]</scope>
    <source>
        <strain evidence="15">14028-0561.14</strain>
    </source>
</reference>
<dbReference type="Pfam" id="PF18371">
    <property type="entry name" value="FAD_SOX"/>
    <property type="match status" value="1"/>
</dbReference>
<feature type="domain" description="Thioredoxin" evidence="14">
    <location>
        <begin position="22"/>
        <end position="169"/>
    </location>
</feature>
<dbReference type="PANTHER" id="PTHR22897">
    <property type="entry name" value="QUIESCIN Q6-RELATED SULFHYDRYL OXIDASE"/>
    <property type="match status" value="1"/>
</dbReference>
<dbReference type="Gene3D" id="1.20.120.1960">
    <property type="entry name" value="QSOX sulfhydryl oxidase domain"/>
    <property type="match status" value="1"/>
</dbReference>
<dbReference type="Gene3D" id="1.20.120.310">
    <property type="entry name" value="ERV/ALR sulfhydryl oxidase domain"/>
    <property type="match status" value="1"/>
</dbReference>
<dbReference type="GO" id="GO:0000139">
    <property type="term" value="C:Golgi membrane"/>
    <property type="evidence" value="ECO:0007669"/>
    <property type="project" value="TreeGrafter"/>
</dbReference>
<dbReference type="GO" id="GO:0006457">
    <property type="term" value="P:protein folding"/>
    <property type="evidence" value="ECO:0007669"/>
    <property type="project" value="TreeGrafter"/>
</dbReference>
<organism evidence="15 16">
    <name type="scientific">Drosophila kikkawai</name>
    <name type="common">Fruit fly</name>
    <dbReference type="NCBI Taxonomy" id="30033"/>
    <lineage>
        <taxon>Eukaryota</taxon>
        <taxon>Metazoa</taxon>
        <taxon>Ecdysozoa</taxon>
        <taxon>Arthropoda</taxon>
        <taxon>Hexapoda</taxon>
        <taxon>Insecta</taxon>
        <taxon>Pterygota</taxon>
        <taxon>Neoptera</taxon>
        <taxon>Endopterygota</taxon>
        <taxon>Diptera</taxon>
        <taxon>Brachycera</taxon>
        <taxon>Muscomorpha</taxon>
        <taxon>Ephydroidea</taxon>
        <taxon>Drosophilidae</taxon>
        <taxon>Drosophila</taxon>
        <taxon>Sophophora</taxon>
    </lineage>
</organism>
<keyword evidence="10" id="KW-1133">Transmembrane helix</keyword>
<dbReference type="OrthoDB" id="59470at2759"/>
<keyword evidence="5 10" id="KW-0274">FAD</keyword>
<keyword evidence="7" id="KW-1015">Disulfide bond</keyword>
<comment type="similarity">
    <text evidence="2">Belongs to the quiescin-sulfhydryl oxidase (QSOX) family.</text>
</comment>
<comment type="catalytic activity">
    <reaction evidence="9 10">
        <text>2 R'C(R)SH + O2 = R'C(R)S-S(R)CR' + H2O2</text>
        <dbReference type="Rhea" id="RHEA:17357"/>
        <dbReference type="ChEBI" id="CHEBI:15379"/>
        <dbReference type="ChEBI" id="CHEBI:16240"/>
        <dbReference type="ChEBI" id="CHEBI:16520"/>
        <dbReference type="ChEBI" id="CHEBI:17412"/>
        <dbReference type="EC" id="1.8.3.2"/>
    </reaction>
</comment>
<dbReference type="PROSITE" id="PS00194">
    <property type="entry name" value="THIOREDOXIN_1"/>
    <property type="match status" value="1"/>
</dbReference>
<dbReference type="Proteomes" id="UP001652661">
    <property type="component" value="Chromosome 2R"/>
</dbReference>
<evidence type="ECO:0000256" key="1">
    <source>
        <dbReference type="ARBA" id="ARBA00001974"/>
    </source>
</evidence>
<dbReference type="PANTHER" id="PTHR22897:SF8">
    <property type="entry name" value="SULFHYDRYL OXIDASE"/>
    <property type="match status" value="1"/>
</dbReference>
<dbReference type="SUPFAM" id="SSF69000">
    <property type="entry name" value="FAD-dependent thiol oxidase"/>
    <property type="match status" value="1"/>
</dbReference>
<dbReference type="GO" id="GO:0016971">
    <property type="term" value="F:flavin-dependent sulfhydryl oxidase activity"/>
    <property type="evidence" value="ECO:0007669"/>
    <property type="project" value="InterPro"/>
</dbReference>
<feature type="transmembrane region" description="Helical" evidence="10">
    <location>
        <begin position="605"/>
        <end position="624"/>
    </location>
</feature>
<reference evidence="16" key="2">
    <citation type="submission" date="2025-08" db="UniProtKB">
        <authorList>
            <consortium name="RefSeq"/>
        </authorList>
    </citation>
    <scope>IDENTIFICATION</scope>
    <source>
        <strain evidence="16">14028-0561.14</strain>
        <tissue evidence="16">Whole fly</tissue>
    </source>
</reference>
<evidence type="ECO:0000313" key="15">
    <source>
        <dbReference type="Proteomes" id="UP001652661"/>
    </source>
</evidence>
<dbReference type="OMA" id="NASWEHC"/>
<feature type="signal peptide" evidence="12">
    <location>
        <begin position="1"/>
        <end position="24"/>
    </location>
</feature>
<evidence type="ECO:0000256" key="4">
    <source>
        <dbReference type="ARBA" id="ARBA00022729"/>
    </source>
</evidence>
<dbReference type="InterPro" id="IPR013766">
    <property type="entry name" value="Thioredoxin_domain"/>
</dbReference>
<dbReference type="InterPro" id="IPR036249">
    <property type="entry name" value="Thioredoxin-like_sf"/>
</dbReference>
<dbReference type="InterPro" id="IPR040986">
    <property type="entry name" value="QSOX_FAD-bd_dom"/>
</dbReference>
<evidence type="ECO:0000256" key="5">
    <source>
        <dbReference type="ARBA" id="ARBA00022827"/>
    </source>
</evidence>
<dbReference type="CDD" id="cd02992">
    <property type="entry name" value="PDI_a_QSOX"/>
    <property type="match status" value="1"/>
</dbReference>
<feature type="chain" id="PRO_5028324754" description="Sulfhydryl oxidase" evidence="12">
    <location>
        <begin position="25"/>
        <end position="640"/>
    </location>
</feature>
<keyword evidence="4 12" id="KW-0732">Signal</keyword>
<sequence>MSVAQHLIIVTVGLLLGFLRPTSAGVPLPRYEAMLKQQSAVEDPSLGLYDDTDKVVRLNVDNFNATVLDQNRGALVEFYNTYCGHCRRFAPTYKVIAEHLLPWSEVLIVAAIDCAAEENNGVCRDYEVMGYPTLRYLGPGFQPSAQHYGQSLLTQDENEIRGLLAGMLAAENMTSSHNNTLWPSFHTITESDSASSLFEGLSSVKQYVAVIHEPENSTVGIETALFLLNWPAVEVRRVQDAKVAAKFKIEPTNLSLSLVDRKGVITAYAAENADSASYAKKIEEVLRQKNITPRPAKLVQPRTTVATKTAEQNDLIKEVQRNKHFVYQADLEQAIRTVLHNEVAKVAEISGERLLALQRFLTVLQRYNPLGANGHKLVNQLKDYVVQFNEQLSGEQFEQELKRLEAHLLPVYSSTHFVGCAGSKPRLRGFSCSLWTLFHFMTVQAESNEDSSDPLEVLQAMHGYIKNFFGCTECAEHFQAMASRRKIWSVPNKEEAVLWLWAAHNEVNQRLAGDDTEDPEFPKQQFPSPNSCPECRRSPDTKSENLEIEWNKDAVLGFLRNIHNPQFVSRYGIQREELLHPSVDKMRQKRQISSVFTDMDMRMGMLLYAFCIVMMVLAFKLFAFKGYRKKPYGHDLLGKV</sequence>
<keyword evidence="3 10" id="KW-0285">Flavoprotein</keyword>
<comment type="cofactor">
    <cofactor evidence="1 10">
        <name>FAD</name>
        <dbReference type="ChEBI" id="CHEBI:57692"/>
    </cofactor>
</comment>
<evidence type="ECO:0000256" key="7">
    <source>
        <dbReference type="ARBA" id="ARBA00023157"/>
    </source>
</evidence>
<evidence type="ECO:0000256" key="12">
    <source>
        <dbReference type="SAM" id="SignalP"/>
    </source>
</evidence>
<dbReference type="GO" id="GO:0003756">
    <property type="term" value="F:protein disulfide isomerase activity"/>
    <property type="evidence" value="ECO:0007669"/>
    <property type="project" value="TreeGrafter"/>
</dbReference>
<dbReference type="InterPro" id="IPR042568">
    <property type="entry name" value="QSOX_FAD-bd_sf"/>
</dbReference>
<keyword evidence="15" id="KW-1185">Reference proteome</keyword>
<name>A0A6P4HW97_DROKI</name>
<evidence type="ECO:0000256" key="6">
    <source>
        <dbReference type="ARBA" id="ARBA00023002"/>
    </source>
</evidence>
<dbReference type="InterPro" id="IPR017937">
    <property type="entry name" value="Thioredoxin_CS"/>
</dbReference>
<evidence type="ECO:0000256" key="11">
    <source>
        <dbReference type="SAM" id="MobiDB-lite"/>
    </source>
</evidence>
<keyword evidence="6 10" id="KW-0560">Oxidoreductase</keyword>
<keyword evidence="10" id="KW-0812">Transmembrane</keyword>
<keyword evidence="10" id="KW-0472">Membrane</keyword>
<protein>
    <recommendedName>
        <fullName evidence="10">Sulfhydryl oxidase</fullName>
        <ecNumber evidence="10">1.8.3.2</ecNumber>
    </recommendedName>
</protein>
<dbReference type="PROSITE" id="PS51352">
    <property type="entry name" value="THIOREDOXIN_2"/>
    <property type="match status" value="1"/>
</dbReference>
<proteinExistence type="inferred from homology"/>
<gene>
    <name evidence="16" type="primary">Qsox1</name>
</gene>